<proteinExistence type="predicted"/>
<organism evidence="2 3">
    <name type="scientific">Streptacidiphilus cavernicola</name>
    <dbReference type="NCBI Taxonomy" id="3342716"/>
    <lineage>
        <taxon>Bacteria</taxon>
        <taxon>Bacillati</taxon>
        <taxon>Actinomycetota</taxon>
        <taxon>Actinomycetes</taxon>
        <taxon>Kitasatosporales</taxon>
        <taxon>Streptomycetaceae</taxon>
        <taxon>Streptacidiphilus</taxon>
    </lineage>
</organism>
<dbReference type="Proteomes" id="UP001592528">
    <property type="component" value="Unassembled WGS sequence"/>
</dbReference>
<gene>
    <name evidence="2" type="ORF">ACEZDJ_36370</name>
</gene>
<dbReference type="RefSeq" id="WP_157624157.1">
    <property type="nucleotide sequence ID" value="NZ_JBHEZZ010000033.1"/>
</dbReference>
<name>A0ABV6UZ80_9ACTN</name>
<evidence type="ECO:0000256" key="1">
    <source>
        <dbReference type="SAM" id="MobiDB-lite"/>
    </source>
</evidence>
<comment type="caution">
    <text evidence="2">The sequence shown here is derived from an EMBL/GenBank/DDBJ whole genome shotgun (WGS) entry which is preliminary data.</text>
</comment>
<accession>A0ABV6UZ80</accession>
<evidence type="ECO:0000313" key="3">
    <source>
        <dbReference type="Proteomes" id="UP001592528"/>
    </source>
</evidence>
<dbReference type="EMBL" id="JBHEZZ010000033">
    <property type="protein sequence ID" value="MFC1406774.1"/>
    <property type="molecule type" value="Genomic_DNA"/>
</dbReference>
<reference evidence="2 3" key="1">
    <citation type="submission" date="2024-09" db="EMBL/GenBank/DDBJ databases">
        <authorList>
            <person name="Lee S.D."/>
        </authorList>
    </citation>
    <scope>NUCLEOTIDE SEQUENCE [LARGE SCALE GENOMIC DNA]</scope>
    <source>
        <strain evidence="2 3">N1-5</strain>
    </source>
</reference>
<evidence type="ECO:0000313" key="2">
    <source>
        <dbReference type="EMBL" id="MFC1406774.1"/>
    </source>
</evidence>
<sequence>MITDAPSKQQAARRTRAAAQPDPVRCDMCTEPPSSTGPVLPIGPDGKNVDMGHLGEEYGYTNCFRLAQQAVRA</sequence>
<keyword evidence="3" id="KW-1185">Reference proteome</keyword>
<feature type="region of interest" description="Disordered" evidence="1">
    <location>
        <begin position="1"/>
        <end position="25"/>
    </location>
</feature>
<protein>
    <submittedName>
        <fullName evidence="2">Uncharacterized protein</fullName>
    </submittedName>
</protein>